<dbReference type="PANTHER" id="PTHR22916:SF65">
    <property type="entry name" value="SLR1065 PROTEIN"/>
    <property type="match status" value="1"/>
</dbReference>
<dbReference type="CDD" id="cd06433">
    <property type="entry name" value="GT_2_WfgS_like"/>
    <property type="match status" value="1"/>
</dbReference>
<dbReference type="EMBL" id="JBHTAP010000001">
    <property type="protein sequence ID" value="MFC7233954.1"/>
    <property type="molecule type" value="Genomic_DNA"/>
</dbReference>
<dbReference type="InterPro" id="IPR001173">
    <property type="entry name" value="Glyco_trans_2-like"/>
</dbReference>
<comment type="caution">
    <text evidence="2">The sequence shown here is derived from an EMBL/GenBank/DDBJ whole genome shotgun (WGS) entry which is preliminary data.</text>
</comment>
<keyword evidence="2" id="KW-0808">Transferase</keyword>
<dbReference type="GeneID" id="79265616"/>
<dbReference type="EC" id="2.4.-.-" evidence="2"/>
<keyword evidence="2" id="KW-0328">Glycosyltransferase</keyword>
<sequence>MSTRTFSVVTPSYNQAEYLPDNLASVENQSHGDIQHIVLDGGSNDGSPELIDDYAGRVDYDVHWRSEPDGGQSAAINEGFDRATGDVVGWLNSDDVYFDTSVFERVSEWFDRTGADVIYGDLAYVDDRSRVTELDVRPEFDRRKLAYRILIGQPAVFFRNEVVKTHRLDTSLQFCMDYEYWLRISEEFDVRHVRDVFSGFRRHEQQKTEDMDAVSVETEDMLSRYRDSFGSSVGSTVLANTYTEATRFVLSLYECLAVSARPPELAFDGEIAPFTELLSNLGPSVADVRKAWRRRKS</sequence>
<dbReference type="SUPFAM" id="SSF53448">
    <property type="entry name" value="Nucleotide-diphospho-sugar transferases"/>
    <property type="match status" value="1"/>
</dbReference>
<dbReference type="InterPro" id="IPR029044">
    <property type="entry name" value="Nucleotide-diphossugar_trans"/>
</dbReference>
<reference evidence="2 3" key="1">
    <citation type="journal article" date="2019" name="Int. J. Syst. Evol. Microbiol.">
        <title>The Global Catalogue of Microorganisms (GCM) 10K type strain sequencing project: providing services to taxonomists for standard genome sequencing and annotation.</title>
        <authorList>
            <consortium name="The Broad Institute Genomics Platform"/>
            <consortium name="The Broad Institute Genome Sequencing Center for Infectious Disease"/>
            <person name="Wu L."/>
            <person name="Ma J."/>
        </authorList>
    </citation>
    <scope>NUCLEOTIDE SEQUENCE [LARGE SCALE GENOMIC DNA]</scope>
    <source>
        <strain evidence="2 3">DT85</strain>
    </source>
</reference>
<gene>
    <name evidence="2" type="ORF">ACFQJ4_01355</name>
</gene>
<evidence type="ECO:0000313" key="2">
    <source>
        <dbReference type="EMBL" id="MFC7233954.1"/>
    </source>
</evidence>
<proteinExistence type="predicted"/>
<dbReference type="Pfam" id="PF00535">
    <property type="entry name" value="Glycos_transf_2"/>
    <property type="match status" value="1"/>
</dbReference>
<organism evidence="2 3">
    <name type="scientific">Halosegnis marinus</name>
    <dbReference type="NCBI Taxonomy" id="3034023"/>
    <lineage>
        <taxon>Archaea</taxon>
        <taxon>Methanobacteriati</taxon>
        <taxon>Methanobacteriota</taxon>
        <taxon>Stenosarchaea group</taxon>
        <taxon>Halobacteria</taxon>
        <taxon>Halobacteriales</taxon>
        <taxon>Natronomonadaceae</taxon>
        <taxon>Halosegnis</taxon>
    </lineage>
</organism>
<accession>A0ABD5ZKB3</accession>
<dbReference type="PANTHER" id="PTHR22916">
    <property type="entry name" value="GLYCOSYLTRANSFERASE"/>
    <property type="match status" value="1"/>
</dbReference>
<dbReference type="Proteomes" id="UP001596398">
    <property type="component" value="Unassembled WGS sequence"/>
</dbReference>
<dbReference type="AlphaFoldDB" id="A0ABD5ZKB3"/>
<evidence type="ECO:0000313" key="3">
    <source>
        <dbReference type="Proteomes" id="UP001596398"/>
    </source>
</evidence>
<evidence type="ECO:0000259" key="1">
    <source>
        <dbReference type="Pfam" id="PF00535"/>
    </source>
</evidence>
<name>A0ABD5ZKB3_9EURY</name>
<feature type="domain" description="Glycosyltransferase 2-like" evidence="1">
    <location>
        <begin position="7"/>
        <end position="137"/>
    </location>
</feature>
<dbReference type="RefSeq" id="WP_276234945.1">
    <property type="nucleotide sequence ID" value="NZ_CP119802.1"/>
</dbReference>
<dbReference type="GO" id="GO:0016757">
    <property type="term" value="F:glycosyltransferase activity"/>
    <property type="evidence" value="ECO:0007669"/>
    <property type="project" value="UniProtKB-KW"/>
</dbReference>
<protein>
    <submittedName>
        <fullName evidence="2">Glycosyltransferase family 2 protein</fullName>
        <ecNumber evidence="2">2.4.-.-</ecNumber>
    </submittedName>
</protein>
<keyword evidence="3" id="KW-1185">Reference proteome</keyword>
<dbReference type="Gene3D" id="3.90.550.10">
    <property type="entry name" value="Spore Coat Polysaccharide Biosynthesis Protein SpsA, Chain A"/>
    <property type="match status" value="1"/>
</dbReference>